<dbReference type="PROSITE" id="PS01009">
    <property type="entry name" value="CRISP_1"/>
    <property type="match status" value="1"/>
</dbReference>
<feature type="disulfide bond" evidence="3">
    <location>
        <begin position="196"/>
        <end position="209"/>
    </location>
</feature>
<dbReference type="Pfam" id="PF00188">
    <property type="entry name" value="CAP"/>
    <property type="match status" value="1"/>
</dbReference>
<dbReference type="GO" id="GO:0005576">
    <property type="term" value="C:extracellular region"/>
    <property type="evidence" value="ECO:0007669"/>
    <property type="project" value="InterPro"/>
</dbReference>
<evidence type="ECO:0000256" key="1">
    <source>
        <dbReference type="ARBA" id="ARBA00009923"/>
    </source>
</evidence>
<dbReference type="InterPro" id="IPR003582">
    <property type="entry name" value="ShKT_dom"/>
</dbReference>
<sequence>MCFLMEERCPDNPTLKNLIVEVHNSYRRSVQPPAANMLKMTYDDDVAASAQQWLDSCIIDHGPPSTRLIDGYEMGENLLKSTYNLKWDEVIALWHAEVANFQFPNISTNGKEIGHYTQVVWNSSYQVGCGVTKCGEAYFYGCQYYRAGNYIAWDPYQRGPPCAACPESCENKLCTNPCPYVNEYINCPELRVQFGCSNSYVSEWCPAACQCHDHIIPIYKK</sequence>
<feature type="domain" description="ShKT" evidence="4">
    <location>
        <begin position="178"/>
        <end position="211"/>
    </location>
</feature>
<dbReference type="Gene3D" id="3.40.33.10">
    <property type="entry name" value="CAP"/>
    <property type="match status" value="1"/>
</dbReference>
<keyword evidence="6" id="KW-1185">Reference proteome</keyword>
<dbReference type="InterPro" id="IPR002413">
    <property type="entry name" value="V5_allergen-like"/>
</dbReference>
<dbReference type="Gene3D" id="1.10.10.740">
    <property type="entry name" value="Crisp domain"/>
    <property type="match status" value="1"/>
</dbReference>
<reference evidence="5" key="1">
    <citation type="submission" date="2022-07" db="EMBL/GenBank/DDBJ databases">
        <title>Chromosome-level genome of Muraenolepis orangiensis.</title>
        <authorList>
            <person name="Kim J."/>
        </authorList>
    </citation>
    <scope>NUCLEOTIDE SEQUENCE</scope>
    <source>
        <strain evidence="5">KU_S4_2022</strain>
        <tissue evidence="5">Muscle</tissue>
    </source>
</reference>
<proteinExistence type="inferred from homology"/>
<dbReference type="InterPro" id="IPR018244">
    <property type="entry name" value="Allrgn_V5/Tpx1_CS"/>
</dbReference>
<dbReference type="FunFam" id="3.40.33.10:FF:000005">
    <property type="entry name" value="Cysteine-rich secretory protein 2"/>
    <property type="match status" value="1"/>
</dbReference>
<comment type="similarity">
    <text evidence="1">Belongs to the CRISP family.</text>
</comment>
<dbReference type="Pfam" id="PF08562">
    <property type="entry name" value="Crisp"/>
    <property type="match status" value="1"/>
</dbReference>
<dbReference type="PROSITE" id="PS01010">
    <property type="entry name" value="CRISP_2"/>
    <property type="match status" value="1"/>
</dbReference>
<evidence type="ECO:0000259" key="4">
    <source>
        <dbReference type="PROSITE" id="PS51670"/>
    </source>
</evidence>
<evidence type="ECO:0000256" key="3">
    <source>
        <dbReference type="PROSITE-ProRule" id="PRU01005"/>
    </source>
</evidence>
<comment type="caution">
    <text evidence="5">The sequence shown here is derived from an EMBL/GenBank/DDBJ whole genome shotgun (WGS) entry which is preliminary data.</text>
</comment>
<name>A0A9Q0E0D3_9TELE</name>
<dbReference type="Proteomes" id="UP001148018">
    <property type="component" value="Unassembled WGS sequence"/>
</dbReference>
<evidence type="ECO:0000256" key="2">
    <source>
        <dbReference type="ARBA" id="ARBA00023157"/>
    </source>
</evidence>
<protein>
    <recommendedName>
        <fullName evidence="4">ShKT domain-containing protein</fullName>
    </recommendedName>
</protein>
<keyword evidence="2 3" id="KW-1015">Disulfide bond</keyword>
<accession>A0A9Q0E0D3</accession>
<organism evidence="5 6">
    <name type="scientific">Muraenolepis orangiensis</name>
    <name type="common">Patagonian moray cod</name>
    <dbReference type="NCBI Taxonomy" id="630683"/>
    <lineage>
        <taxon>Eukaryota</taxon>
        <taxon>Metazoa</taxon>
        <taxon>Chordata</taxon>
        <taxon>Craniata</taxon>
        <taxon>Vertebrata</taxon>
        <taxon>Euteleostomi</taxon>
        <taxon>Actinopterygii</taxon>
        <taxon>Neopterygii</taxon>
        <taxon>Teleostei</taxon>
        <taxon>Neoteleostei</taxon>
        <taxon>Acanthomorphata</taxon>
        <taxon>Zeiogadaria</taxon>
        <taxon>Gadariae</taxon>
        <taxon>Gadiformes</taxon>
        <taxon>Muraenolepidoidei</taxon>
        <taxon>Muraenolepididae</taxon>
        <taxon>Muraenolepis</taxon>
    </lineage>
</organism>
<dbReference type="PRINTS" id="PR00837">
    <property type="entry name" value="V5TPXLIKE"/>
</dbReference>
<dbReference type="SUPFAM" id="SSF57546">
    <property type="entry name" value="Crisp domain-like"/>
    <property type="match status" value="1"/>
</dbReference>
<dbReference type="InterPro" id="IPR042076">
    <property type="entry name" value="Crisp-like_dom"/>
</dbReference>
<dbReference type="EMBL" id="JANIIK010000109">
    <property type="protein sequence ID" value="KAJ3597734.1"/>
    <property type="molecule type" value="Genomic_DNA"/>
</dbReference>
<dbReference type="InterPro" id="IPR001283">
    <property type="entry name" value="CRISP-related"/>
</dbReference>
<evidence type="ECO:0000313" key="6">
    <source>
        <dbReference type="Proteomes" id="UP001148018"/>
    </source>
</evidence>
<dbReference type="InterPro" id="IPR013871">
    <property type="entry name" value="Cysteine_rich_secretory"/>
</dbReference>
<dbReference type="PANTHER" id="PTHR10334">
    <property type="entry name" value="CYSTEINE-RICH SECRETORY PROTEIN-RELATED"/>
    <property type="match status" value="1"/>
</dbReference>
<evidence type="ECO:0000313" key="5">
    <source>
        <dbReference type="EMBL" id="KAJ3597734.1"/>
    </source>
</evidence>
<gene>
    <name evidence="5" type="ORF">NHX12_001251</name>
</gene>
<feature type="disulfide bond" evidence="3">
    <location>
        <begin position="187"/>
        <end position="205"/>
    </location>
</feature>
<dbReference type="AlphaFoldDB" id="A0A9Q0E0D3"/>
<dbReference type="SUPFAM" id="SSF55797">
    <property type="entry name" value="PR-1-like"/>
    <property type="match status" value="1"/>
</dbReference>
<dbReference type="SMART" id="SM00198">
    <property type="entry name" value="SCP"/>
    <property type="match status" value="1"/>
</dbReference>
<dbReference type="PROSITE" id="PS51670">
    <property type="entry name" value="SHKT"/>
    <property type="match status" value="1"/>
</dbReference>
<dbReference type="FunFam" id="1.10.10.740:FF:000001">
    <property type="entry name" value="Cysteine-rich secretory protein 2"/>
    <property type="match status" value="1"/>
</dbReference>
<dbReference type="PRINTS" id="PR00838">
    <property type="entry name" value="V5ALLERGEN"/>
</dbReference>
<comment type="caution">
    <text evidence="3">Lacks conserved residue(s) required for the propagation of feature annotation.</text>
</comment>
<dbReference type="OrthoDB" id="737510at2759"/>
<dbReference type="InterPro" id="IPR014044">
    <property type="entry name" value="CAP_dom"/>
</dbReference>
<dbReference type="InterPro" id="IPR035940">
    <property type="entry name" value="CAP_sf"/>
</dbReference>